<feature type="domain" description="PAS" evidence="2">
    <location>
        <begin position="379"/>
        <end position="431"/>
    </location>
</feature>
<dbReference type="CDD" id="cd00130">
    <property type="entry name" value="PAS"/>
    <property type="match status" value="1"/>
</dbReference>
<evidence type="ECO:0000259" key="4">
    <source>
        <dbReference type="PROSITE" id="PS51832"/>
    </source>
</evidence>
<reference evidence="5 6" key="1">
    <citation type="submission" date="2019-03" db="EMBL/GenBank/DDBJ databases">
        <title>Subsurface microbial communities from deep shales in Ohio and West Virginia, USA.</title>
        <authorList>
            <person name="Wrighton K."/>
        </authorList>
    </citation>
    <scope>NUCLEOTIDE SEQUENCE [LARGE SCALE GENOMIC DNA]</scope>
    <source>
        <strain evidence="5 6">MSL 6dP</strain>
    </source>
</reference>
<dbReference type="SUPFAM" id="SSF55785">
    <property type="entry name" value="PYP-like sensor domain (PAS domain)"/>
    <property type="match status" value="1"/>
</dbReference>
<dbReference type="PROSITE" id="PS51832">
    <property type="entry name" value="HD_GYP"/>
    <property type="match status" value="1"/>
</dbReference>
<dbReference type="InterPro" id="IPR043128">
    <property type="entry name" value="Rev_trsase/Diguanyl_cyclase"/>
</dbReference>
<dbReference type="NCBIfam" id="TIGR00254">
    <property type="entry name" value="GGDEF"/>
    <property type="match status" value="1"/>
</dbReference>
<dbReference type="EMBL" id="SOEG01000003">
    <property type="protein sequence ID" value="TDX53220.1"/>
    <property type="molecule type" value="Genomic_DNA"/>
</dbReference>
<accession>A0A4R8H3A2</accession>
<organism evidence="5 6">
    <name type="scientific">Orenia marismortui</name>
    <dbReference type="NCBI Taxonomy" id="46469"/>
    <lineage>
        <taxon>Bacteria</taxon>
        <taxon>Bacillati</taxon>
        <taxon>Bacillota</taxon>
        <taxon>Clostridia</taxon>
        <taxon>Halanaerobiales</taxon>
        <taxon>Halobacteroidaceae</taxon>
        <taxon>Orenia</taxon>
    </lineage>
</organism>
<dbReference type="SMART" id="SM00471">
    <property type="entry name" value="HDc"/>
    <property type="match status" value="1"/>
</dbReference>
<name>A0A4R8H3A2_9FIRM</name>
<protein>
    <submittedName>
        <fullName evidence="5">PAS domain S-box-containing protein/diguanylate cyclase (GGDEF)-like protein</fullName>
    </submittedName>
</protein>
<dbReference type="PROSITE" id="PS50887">
    <property type="entry name" value="GGDEF"/>
    <property type="match status" value="1"/>
</dbReference>
<sequence length="854" mass="98283">MKNRFKYIVVSSILLILLLIISSHNSKAQGYERKNILLIHSYNRGFTWTDDIDKGIRETFDKSNLTIDIETEYLSTKRILKPSYFKKIYDFFKYKYEDTNFDMIIVSDNDALEFLFRYGKELFPNTPVVFTGVSNIDKYNWANKESYTGIIEDIDIQATINLILKLHPQTTNIAAILDRTTTGKDLKLLIKNAISNIPAPISLTIYQPNSINQIDDILENISDNSVIILSSSLKDNSGDNIVVERVSSKIVEHSDLPIYSFWDFYIGHGIVGGKLSSGYTQGKMAAEISIDLFKGKEAEIKVAPNHFIFDYQQLQRMGINRTGLPANSKVVNQPYSFYRTHKKKIWVVSMVIIALCFVIFILVMNILKRKIAEDRLKASEEKYRVLFENTGTAKCIIEEDTTISLVNQEFVDLLGYEKEEIEGKMSSTELVINEGDLYKILSYHQQRRDHYIGAPKKYELQLKDKSSNIKTVILQVKLIPRTNRSIVSVIDISDRKELEEQMRFLSYHDSLTGLYNRKFFEEELHRLDTRRQLPLSIIIGDANGLKLTNDVFGHEAGDNLLKEIANILEDATRKEDIIARWGGDEFGIILPRTANKEAKKVIKRIEDKFKNSNFEPLPPQIALGVASKTDERQKIEDTFNKAEKMMYEDKKDKKDSQENPLLKSLTDKLQSSNYEGIGHTSRLIELSEKIGQKLELSDREIERLILLAKYHDIGKLALSKDVFKKEGLFDKDEFENLKKHSEVGYNIAKSFPELRVIANEILYHHEDWNGEGYPEGLKEEDIPLLARIMHLIDIYDAITHRSYHTINSKYYYEGPLSKEEAIEEIKDLSGVLFDPTIVNIFLDLMNESGGEDNE</sequence>
<dbReference type="CDD" id="cd01949">
    <property type="entry name" value="GGDEF"/>
    <property type="match status" value="1"/>
</dbReference>
<gene>
    <name evidence="5" type="ORF">C7959_10372</name>
</gene>
<dbReference type="SMART" id="SM00091">
    <property type="entry name" value="PAS"/>
    <property type="match status" value="1"/>
</dbReference>
<dbReference type="Gene3D" id="3.40.50.2300">
    <property type="match status" value="2"/>
</dbReference>
<proteinExistence type="predicted"/>
<dbReference type="InterPro" id="IPR037522">
    <property type="entry name" value="HD_GYP_dom"/>
</dbReference>
<dbReference type="InterPro" id="IPR003607">
    <property type="entry name" value="HD/PDEase_dom"/>
</dbReference>
<keyword evidence="1" id="KW-1133">Transmembrane helix</keyword>
<dbReference type="Proteomes" id="UP000295832">
    <property type="component" value="Unassembled WGS sequence"/>
</dbReference>
<comment type="caution">
    <text evidence="5">The sequence shown here is derived from an EMBL/GenBank/DDBJ whole genome shotgun (WGS) entry which is preliminary data.</text>
</comment>
<dbReference type="SUPFAM" id="SSF109604">
    <property type="entry name" value="HD-domain/PDEase-like"/>
    <property type="match status" value="1"/>
</dbReference>
<dbReference type="Gene3D" id="1.10.3210.10">
    <property type="entry name" value="Hypothetical protein af1432"/>
    <property type="match status" value="1"/>
</dbReference>
<dbReference type="PANTHER" id="PTHR43155:SF2">
    <property type="entry name" value="CYCLIC DI-GMP PHOSPHODIESTERASE PA4108"/>
    <property type="match status" value="1"/>
</dbReference>
<dbReference type="Gene3D" id="3.30.70.270">
    <property type="match status" value="1"/>
</dbReference>
<dbReference type="SUPFAM" id="SSF55073">
    <property type="entry name" value="Nucleotide cyclase"/>
    <property type="match status" value="1"/>
</dbReference>
<evidence type="ECO:0000256" key="1">
    <source>
        <dbReference type="SAM" id="Phobius"/>
    </source>
</evidence>
<dbReference type="PROSITE" id="PS50112">
    <property type="entry name" value="PAS"/>
    <property type="match status" value="1"/>
</dbReference>
<evidence type="ECO:0000259" key="2">
    <source>
        <dbReference type="PROSITE" id="PS50112"/>
    </source>
</evidence>
<evidence type="ECO:0000313" key="6">
    <source>
        <dbReference type="Proteomes" id="UP000295832"/>
    </source>
</evidence>
<keyword evidence="6" id="KW-1185">Reference proteome</keyword>
<keyword evidence="1" id="KW-0812">Transmembrane</keyword>
<dbReference type="InterPro" id="IPR000160">
    <property type="entry name" value="GGDEF_dom"/>
</dbReference>
<dbReference type="InterPro" id="IPR013767">
    <property type="entry name" value="PAS_fold"/>
</dbReference>
<dbReference type="SMART" id="SM00267">
    <property type="entry name" value="GGDEF"/>
    <property type="match status" value="1"/>
</dbReference>
<dbReference type="Pfam" id="PF00990">
    <property type="entry name" value="GGDEF"/>
    <property type="match status" value="1"/>
</dbReference>
<feature type="domain" description="GGDEF" evidence="3">
    <location>
        <begin position="533"/>
        <end position="664"/>
    </location>
</feature>
<evidence type="ECO:0000313" key="5">
    <source>
        <dbReference type="EMBL" id="TDX53220.1"/>
    </source>
</evidence>
<dbReference type="PANTHER" id="PTHR43155">
    <property type="entry name" value="CYCLIC DI-GMP PHOSPHODIESTERASE PA4108-RELATED"/>
    <property type="match status" value="1"/>
</dbReference>
<dbReference type="RefSeq" id="WP_134114853.1">
    <property type="nucleotide sequence ID" value="NZ_SOEG01000003.1"/>
</dbReference>
<dbReference type="Pfam" id="PF13487">
    <property type="entry name" value="HD_5"/>
    <property type="match status" value="1"/>
</dbReference>
<dbReference type="AlphaFoldDB" id="A0A4R8H3A2"/>
<feature type="domain" description="HD-GYP" evidence="4">
    <location>
        <begin position="654"/>
        <end position="854"/>
    </location>
</feature>
<dbReference type="CDD" id="cd00077">
    <property type="entry name" value="HDc"/>
    <property type="match status" value="1"/>
</dbReference>
<feature type="transmembrane region" description="Helical" evidence="1">
    <location>
        <begin position="345"/>
        <end position="367"/>
    </location>
</feature>
<evidence type="ECO:0000259" key="3">
    <source>
        <dbReference type="PROSITE" id="PS50887"/>
    </source>
</evidence>
<dbReference type="Gene3D" id="3.30.450.20">
    <property type="entry name" value="PAS domain"/>
    <property type="match status" value="1"/>
</dbReference>
<dbReference type="InterPro" id="IPR000014">
    <property type="entry name" value="PAS"/>
</dbReference>
<dbReference type="NCBIfam" id="TIGR00229">
    <property type="entry name" value="sensory_box"/>
    <property type="match status" value="1"/>
</dbReference>
<dbReference type="InterPro" id="IPR029787">
    <property type="entry name" value="Nucleotide_cyclase"/>
</dbReference>
<keyword evidence="1" id="KW-0472">Membrane</keyword>
<dbReference type="STRING" id="926561.GCA_000379025_01750"/>
<dbReference type="GO" id="GO:0006355">
    <property type="term" value="P:regulation of DNA-templated transcription"/>
    <property type="evidence" value="ECO:0007669"/>
    <property type="project" value="InterPro"/>
</dbReference>
<dbReference type="Pfam" id="PF00989">
    <property type="entry name" value="PAS"/>
    <property type="match status" value="1"/>
</dbReference>
<dbReference type="InterPro" id="IPR035965">
    <property type="entry name" value="PAS-like_dom_sf"/>
</dbReference>